<feature type="transmembrane region" description="Helical" evidence="1">
    <location>
        <begin position="53"/>
        <end position="71"/>
    </location>
</feature>
<dbReference type="STRING" id="1391653.AKJ08_2910"/>
<dbReference type="EMBL" id="CP012332">
    <property type="protein sequence ID" value="AKU92523.1"/>
    <property type="molecule type" value="Genomic_DNA"/>
</dbReference>
<accession>A0A0K1PG63</accession>
<name>A0A0K1PG63_9BACT</name>
<sequence length="111" mass="12247">MAARIVNMILGAWLLISAFAWYHPPGQRLVTALVGIAIFVVAGLSAFVPNLRLLNTAIALWLFISAFIFPSANEFTILHNACIAIIVFIVALAYGRKTARFGLEHRRRQPA</sequence>
<evidence type="ECO:0000313" key="4">
    <source>
        <dbReference type="Proteomes" id="UP000055590"/>
    </source>
</evidence>
<protein>
    <recommendedName>
        <fullName evidence="2">SPW repeat-containing integral membrane domain-containing protein</fullName>
    </recommendedName>
</protein>
<keyword evidence="4" id="KW-1185">Reference proteome</keyword>
<dbReference type="Proteomes" id="UP000055590">
    <property type="component" value="Chromosome"/>
</dbReference>
<gene>
    <name evidence="3" type="ORF">AKJ08_2910</name>
</gene>
<dbReference type="InterPro" id="IPR005530">
    <property type="entry name" value="SPW"/>
</dbReference>
<dbReference type="KEGG" id="vin:AKJ08_2910"/>
<feature type="transmembrane region" description="Helical" evidence="1">
    <location>
        <begin position="77"/>
        <end position="95"/>
    </location>
</feature>
<evidence type="ECO:0000313" key="3">
    <source>
        <dbReference type="EMBL" id="AKU92523.1"/>
    </source>
</evidence>
<dbReference type="Pfam" id="PF03779">
    <property type="entry name" value="SPW"/>
    <property type="match status" value="1"/>
</dbReference>
<keyword evidence="1" id="KW-0472">Membrane</keyword>
<proteinExistence type="predicted"/>
<keyword evidence="1" id="KW-1133">Transmembrane helix</keyword>
<evidence type="ECO:0000259" key="2">
    <source>
        <dbReference type="Pfam" id="PF03779"/>
    </source>
</evidence>
<reference evidence="3 4" key="1">
    <citation type="submission" date="2015-08" db="EMBL/GenBank/DDBJ databases">
        <authorList>
            <person name="Babu N.S."/>
            <person name="Beckwith C.J."/>
            <person name="Beseler K.G."/>
            <person name="Brison A."/>
            <person name="Carone J.V."/>
            <person name="Caskin T.P."/>
            <person name="Diamond M."/>
            <person name="Durham M.E."/>
            <person name="Foxe J.M."/>
            <person name="Go M."/>
            <person name="Henderson B.A."/>
            <person name="Jones I.B."/>
            <person name="McGettigan J.A."/>
            <person name="Micheletti S.J."/>
            <person name="Nasrallah M.E."/>
            <person name="Ortiz D."/>
            <person name="Piller C.R."/>
            <person name="Privatt S.R."/>
            <person name="Schneider S.L."/>
            <person name="Sharp S."/>
            <person name="Smith T.C."/>
            <person name="Stanton J.D."/>
            <person name="Ullery H.E."/>
            <person name="Wilson R.J."/>
            <person name="Serrano M.G."/>
            <person name="Buck G."/>
            <person name="Lee V."/>
            <person name="Wang Y."/>
            <person name="Carvalho R."/>
            <person name="Voegtly L."/>
            <person name="Shi R."/>
            <person name="Duckworth R."/>
            <person name="Johnson A."/>
            <person name="Loviza R."/>
            <person name="Walstead R."/>
            <person name="Shah Z."/>
            <person name="Kiflezghi M."/>
            <person name="Wade K."/>
            <person name="Ball S.L."/>
            <person name="Bradley K.W."/>
            <person name="Asai D.J."/>
            <person name="Bowman C.A."/>
            <person name="Russell D.A."/>
            <person name="Pope W.H."/>
            <person name="Jacobs-Sera D."/>
            <person name="Hendrix R.W."/>
            <person name="Hatfull G.F."/>
        </authorList>
    </citation>
    <scope>NUCLEOTIDE SEQUENCE [LARGE SCALE GENOMIC DNA]</scope>
    <source>
        <strain evidence="3 4">DSM 27710</strain>
    </source>
</reference>
<organism evidence="3 4">
    <name type="scientific">Vulgatibacter incomptus</name>
    <dbReference type="NCBI Taxonomy" id="1391653"/>
    <lineage>
        <taxon>Bacteria</taxon>
        <taxon>Pseudomonadati</taxon>
        <taxon>Myxococcota</taxon>
        <taxon>Myxococcia</taxon>
        <taxon>Myxococcales</taxon>
        <taxon>Cystobacterineae</taxon>
        <taxon>Vulgatibacteraceae</taxon>
        <taxon>Vulgatibacter</taxon>
    </lineage>
</organism>
<feature type="domain" description="SPW repeat-containing integral membrane" evidence="2">
    <location>
        <begin position="4"/>
        <end position="92"/>
    </location>
</feature>
<feature type="transmembrane region" description="Helical" evidence="1">
    <location>
        <begin position="29"/>
        <end position="48"/>
    </location>
</feature>
<evidence type="ECO:0000256" key="1">
    <source>
        <dbReference type="SAM" id="Phobius"/>
    </source>
</evidence>
<feature type="transmembrane region" description="Helical" evidence="1">
    <location>
        <begin position="5"/>
        <end position="23"/>
    </location>
</feature>
<dbReference type="OrthoDB" id="5516370at2"/>
<dbReference type="RefSeq" id="WP_050726677.1">
    <property type="nucleotide sequence ID" value="NZ_CP012332.1"/>
</dbReference>
<dbReference type="AlphaFoldDB" id="A0A0K1PG63"/>
<keyword evidence="1" id="KW-0812">Transmembrane</keyword>